<name>A0ABS1HAI9_9BACL</name>
<gene>
    <name evidence="1" type="ORF">JFL43_16505</name>
</gene>
<protein>
    <recommendedName>
        <fullName evidence="3">Glyoxalase-like domain-containing protein</fullName>
    </recommendedName>
</protein>
<dbReference type="Proteomes" id="UP000618943">
    <property type="component" value="Unassembled WGS sequence"/>
</dbReference>
<evidence type="ECO:0008006" key="3">
    <source>
        <dbReference type="Google" id="ProtNLM"/>
    </source>
</evidence>
<dbReference type="RefSeq" id="WP_200749890.1">
    <property type="nucleotide sequence ID" value="NZ_JAEOAH010000029.1"/>
</dbReference>
<proteinExistence type="predicted"/>
<organism evidence="1 2">
    <name type="scientific">Viridibacillus soli</name>
    <dbReference type="NCBI Taxonomy" id="2798301"/>
    <lineage>
        <taxon>Bacteria</taxon>
        <taxon>Bacillati</taxon>
        <taxon>Bacillota</taxon>
        <taxon>Bacilli</taxon>
        <taxon>Bacillales</taxon>
        <taxon>Caryophanaceae</taxon>
        <taxon>Viridibacillus</taxon>
    </lineage>
</organism>
<evidence type="ECO:0000313" key="1">
    <source>
        <dbReference type="EMBL" id="MBK3496429.1"/>
    </source>
</evidence>
<accession>A0ABS1HAI9</accession>
<sequence>MKIDHLVINVDRNYQVEGEQVTAIRQLGLPYEPKKGKGTKGFKASNIWIGKEYFEMISILKKDGGGWKSDWVSAFNRGERGLICLMLDVADIDKLSTELQTKGVSISKPESLKIKFLFNLFSKTLPWRNSYLDFFQGVPLQIGFQQMKNQKTRDYMEKYMLPNAAENNIGGIKKITISGKFSNTDFEMLKIVFEDVLVRENRLHIKLQNSQEVIFEKAREYKVMVSLKSNDNNLVEENCWIENTKLCYE</sequence>
<keyword evidence="2" id="KW-1185">Reference proteome</keyword>
<dbReference type="EMBL" id="JAEOAH010000029">
    <property type="protein sequence ID" value="MBK3496429.1"/>
    <property type="molecule type" value="Genomic_DNA"/>
</dbReference>
<evidence type="ECO:0000313" key="2">
    <source>
        <dbReference type="Proteomes" id="UP000618943"/>
    </source>
</evidence>
<comment type="caution">
    <text evidence="1">The sequence shown here is derived from an EMBL/GenBank/DDBJ whole genome shotgun (WGS) entry which is preliminary data.</text>
</comment>
<reference evidence="1 2" key="1">
    <citation type="submission" date="2020-12" db="EMBL/GenBank/DDBJ databases">
        <title>YIM B01967 draft genome.</title>
        <authorList>
            <person name="Yan X."/>
        </authorList>
    </citation>
    <scope>NUCLEOTIDE SEQUENCE [LARGE SCALE GENOMIC DNA]</scope>
    <source>
        <strain evidence="1 2">YIM B01967</strain>
    </source>
</reference>